<dbReference type="SUPFAM" id="SSF46626">
    <property type="entry name" value="Cytochrome c"/>
    <property type="match status" value="1"/>
</dbReference>
<evidence type="ECO:0000259" key="8">
    <source>
        <dbReference type="PROSITE" id="PS51007"/>
    </source>
</evidence>
<dbReference type="PROSITE" id="PS51007">
    <property type="entry name" value="CYTC"/>
    <property type="match status" value="1"/>
</dbReference>
<feature type="chain" id="PRO_5046879191" evidence="7">
    <location>
        <begin position="25"/>
        <end position="127"/>
    </location>
</feature>
<keyword evidence="2 6" id="KW-0349">Heme</keyword>
<evidence type="ECO:0000256" key="6">
    <source>
        <dbReference type="PROSITE-ProRule" id="PRU00433"/>
    </source>
</evidence>
<feature type="signal peptide" evidence="7">
    <location>
        <begin position="1"/>
        <end position="24"/>
    </location>
</feature>
<evidence type="ECO:0000313" key="10">
    <source>
        <dbReference type="Proteomes" id="UP001431010"/>
    </source>
</evidence>
<gene>
    <name evidence="9" type="ORF">LQG66_17020</name>
</gene>
<dbReference type="EMBL" id="CP088156">
    <property type="protein sequence ID" value="UFZ07894.1"/>
    <property type="molecule type" value="Genomic_DNA"/>
</dbReference>
<evidence type="ECO:0000256" key="1">
    <source>
        <dbReference type="ARBA" id="ARBA00022448"/>
    </source>
</evidence>
<dbReference type="InterPro" id="IPR002327">
    <property type="entry name" value="Cyt_c_1A/1B"/>
</dbReference>
<evidence type="ECO:0000256" key="4">
    <source>
        <dbReference type="ARBA" id="ARBA00022982"/>
    </source>
</evidence>
<sequence>MLRRIVLIVVLASLASGLASGAKALDGDPIAGKSIFQRICQNCHSAEIGINKVGPSLWNIVGRQPAAVPDYVYSEGMKTNKTPWTAAALDTYIADPRGDVHGVKMYFKGLADGKERADVVAYLSTLK</sequence>
<dbReference type="InterPro" id="IPR009056">
    <property type="entry name" value="Cyt_c-like_dom"/>
</dbReference>
<dbReference type="PANTHER" id="PTHR11961">
    <property type="entry name" value="CYTOCHROME C"/>
    <property type="match status" value="1"/>
</dbReference>
<dbReference type="Proteomes" id="UP001431010">
    <property type="component" value="Chromosome"/>
</dbReference>
<evidence type="ECO:0000256" key="2">
    <source>
        <dbReference type="ARBA" id="ARBA00022617"/>
    </source>
</evidence>
<keyword evidence="1" id="KW-0813">Transport</keyword>
<dbReference type="PRINTS" id="PR00604">
    <property type="entry name" value="CYTCHRMECIAB"/>
</dbReference>
<evidence type="ECO:0000256" key="7">
    <source>
        <dbReference type="SAM" id="SignalP"/>
    </source>
</evidence>
<keyword evidence="10" id="KW-1185">Reference proteome</keyword>
<accession>A0ABY3RKU6</accession>
<evidence type="ECO:0000313" key="9">
    <source>
        <dbReference type="EMBL" id="UFZ07894.1"/>
    </source>
</evidence>
<reference evidence="9" key="1">
    <citation type="journal article" date="2024" name="Antonie Van Leeuwenhoek">
        <title>Bradyrhizobium ontarionense sp. nov., a novel bacterial symbiont isolated from Aeschynomene indica (Indian jointvetch), harbours photosynthesis, nitrogen fixation and nitrous oxide (N2O) reductase genes.</title>
        <authorList>
            <person name="Bromfield E.S.P."/>
            <person name="Cloutier S."/>
        </authorList>
    </citation>
    <scope>NUCLEOTIDE SEQUENCE</scope>
    <source>
        <strain evidence="9">A19</strain>
    </source>
</reference>
<feature type="domain" description="Cytochrome c" evidence="8">
    <location>
        <begin position="27"/>
        <end position="127"/>
    </location>
</feature>
<keyword evidence="5 6" id="KW-0408">Iron</keyword>
<proteinExistence type="predicted"/>
<keyword evidence="4" id="KW-0249">Electron transport</keyword>
<keyword evidence="7" id="KW-0732">Signal</keyword>
<organism evidence="9 10">
    <name type="scientific">Bradyrhizobium ontarionense</name>
    <dbReference type="NCBI Taxonomy" id="2898149"/>
    <lineage>
        <taxon>Bacteria</taxon>
        <taxon>Pseudomonadati</taxon>
        <taxon>Pseudomonadota</taxon>
        <taxon>Alphaproteobacteria</taxon>
        <taxon>Hyphomicrobiales</taxon>
        <taxon>Nitrobacteraceae</taxon>
        <taxon>Bradyrhizobium</taxon>
    </lineage>
</organism>
<dbReference type="Gene3D" id="1.10.760.10">
    <property type="entry name" value="Cytochrome c-like domain"/>
    <property type="match status" value="1"/>
</dbReference>
<protein>
    <submittedName>
        <fullName evidence="9">C-type cytochrome</fullName>
    </submittedName>
</protein>
<dbReference type="RefSeq" id="WP_231327343.1">
    <property type="nucleotide sequence ID" value="NZ_CP088156.1"/>
</dbReference>
<dbReference type="InterPro" id="IPR036909">
    <property type="entry name" value="Cyt_c-like_dom_sf"/>
</dbReference>
<evidence type="ECO:0000256" key="5">
    <source>
        <dbReference type="ARBA" id="ARBA00023004"/>
    </source>
</evidence>
<keyword evidence="3 6" id="KW-0479">Metal-binding</keyword>
<name>A0ABY3RKU6_9BRAD</name>
<evidence type="ECO:0000256" key="3">
    <source>
        <dbReference type="ARBA" id="ARBA00022723"/>
    </source>
</evidence>
<dbReference type="Pfam" id="PF00034">
    <property type="entry name" value="Cytochrom_C"/>
    <property type="match status" value="1"/>
</dbReference>